<keyword evidence="2" id="KW-0812">Transmembrane</keyword>
<keyword evidence="5" id="KW-1185">Reference proteome</keyword>
<evidence type="ECO:0000259" key="3">
    <source>
        <dbReference type="Pfam" id="PF04225"/>
    </source>
</evidence>
<dbReference type="InterPro" id="IPR007340">
    <property type="entry name" value="LysM_Opacity-associatedA"/>
</dbReference>
<feature type="compositionally biased region" description="Polar residues" evidence="1">
    <location>
        <begin position="311"/>
        <end position="329"/>
    </location>
</feature>
<sequence>MSQHNSRKEPTFGYTNDKNTVDPTLSSLSENHHLTQNDQVATSDETKTVSISLHSNAAPNYTFTPVVKRPASMQENKNKTVPSQPVVQDTTYQSAKTGFNFAPAVSDEDKTNNAQAKLTKSNNTNNAAPEAQHQNESSPVEEVAMAKSPEIERVIPAQIQTAVTKTILTDKISPKFRRLLVVILLALALLLVFFFLKPNTPKSVEQLQEQGTTLPIEFRPVNEEEAKRAEEQAKALQAEQNQVIAPSSTAQTTPDAQTSQVAEPSIAMNSTLAAAEQTQPIVLTPPPSATETVQKPTTHTNVIYQPETKISENTNQAQPTQPKKVVSQTQEDKAQLDKLIKSIDSKSVDNKATKVTSVANVKPAKGSTASSSAANTNAITTKTLTVSKGVSLMQVFRDNNLNIADVNAMSKTNKTVNNLKAGQSVTVHLDKNNRVVEMNIGSGKFIRQGDGSYTFK</sequence>
<dbReference type="RefSeq" id="WP_132502032.1">
    <property type="nucleotide sequence ID" value="NZ_LVXA01000001.1"/>
</dbReference>
<dbReference type="OrthoDB" id="6398769at2"/>
<keyword evidence="2" id="KW-0472">Membrane</keyword>
<evidence type="ECO:0000256" key="1">
    <source>
        <dbReference type="SAM" id="MobiDB-lite"/>
    </source>
</evidence>
<feature type="compositionally biased region" description="Polar residues" evidence="1">
    <location>
        <begin position="121"/>
        <end position="138"/>
    </location>
</feature>
<feature type="domain" description="Opacity-associated protein A LysM-like" evidence="3">
    <location>
        <begin position="381"/>
        <end position="455"/>
    </location>
</feature>
<feature type="transmembrane region" description="Helical" evidence="2">
    <location>
        <begin position="179"/>
        <end position="196"/>
    </location>
</feature>
<name>A0A4R2N4R6_9PAST</name>
<feature type="region of interest" description="Disordered" evidence="1">
    <location>
        <begin position="306"/>
        <end position="330"/>
    </location>
</feature>
<proteinExistence type="predicted"/>
<dbReference type="GO" id="GO:0042834">
    <property type="term" value="F:peptidoglycan binding"/>
    <property type="evidence" value="ECO:0007669"/>
    <property type="project" value="InterPro"/>
</dbReference>
<comment type="caution">
    <text evidence="4">The sequence shown here is derived from an EMBL/GenBank/DDBJ whole genome shotgun (WGS) entry which is preliminary data.</text>
</comment>
<dbReference type="AlphaFoldDB" id="A0A4R2N4R6"/>
<organism evidence="4 5">
    <name type="scientific">Nicoletella semolina</name>
    <dbReference type="NCBI Taxonomy" id="271160"/>
    <lineage>
        <taxon>Bacteria</taxon>
        <taxon>Pseudomonadati</taxon>
        <taxon>Pseudomonadota</taxon>
        <taxon>Gammaproteobacteria</taxon>
        <taxon>Pasteurellales</taxon>
        <taxon>Pasteurellaceae</taxon>
        <taxon>Nicoletella</taxon>
    </lineage>
</organism>
<feature type="region of interest" description="Disordered" evidence="1">
    <location>
        <begin position="1"/>
        <end position="43"/>
    </location>
</feature>
<accession>A0A4R2N4R6</accession>
<protein>
    <submittedName>
        <fullName evidence="4">Opacity associated protein</fullName>
    </submittedName>
</protein>
<dbReference type="Proteomes" id="UP000295537">
    <property type="component" value="Unassembled WGS sequence"/>
</dbReference>
<evidence type="ECO:0000313" key="4">
    <source>
        <dbReference type="EMBL" id="TCP15794.1"/>
    </source>
</evidence>
<dbReference type="Pfam" id="PF04225">
    <property type="entry name" value="LysM_OapA"/>
    <property type="match status" value="1"/>
</dbReference>
<gene>
    <name evidence="4" type="ORF">EV693_11729</name>
</gene>
<feature type="compositionally biased region" description="Basic and acidic residues" evidence="1">
    <location>
        <begin position="1"/>
        <end position="10"/>
    </location>
</feature>
<evidence type="ECO:0000313" key="5">
    <source>
        <dbReference type="Proteomes" id="UP000295537"/>
    </source>
</evidence>
<dbReference type="EMBL" id="SLXJ01000017">
    <property type="protein sequence ID" value="TCP15794.1"/>
    <property type="molecule type" value="Genomic_DNA"/>
</dbReference>
<feature type="region of interest" description="Disordered" evidence="1">
    <location>
        <begin position="121"/>
        <end position="140"/>
    </location>
</feature>
<keyword evidence="2" id="KW-1133">Transmembrane helix</keyword>
<evidence type="ECO:0000256" key="2">
    <source>
        <dbReference type="SAM" id="Phobius"/>
    </source>
</evidence>
<reference evidence="4 5" key="1">
    <citation type="submission" date="2019-03" db="EMBL/GenBank/DDBJ databases">
        <title>Genomic Encyclopedia of Type Strains, Phase IV (KMG-IV): sequencing the most valuable type-strain genomes for metagenomic binning, comparative biology and taxonomic classification.</title>
        <authorList>
            <person name="Goeker M."/>
        </authorList>
    </citation>
    <scope>NUCLEOTIDE SEQUENCE [LARGE SCALE GENOMIC DNA]</scope>
    <source>
        <strain evidence="4 5">DSM 16380</strain>
    </source>
</reference>
<feature type="compositionally biased region" description="Polar residues" evidence="1">
    <location>
        <begin position="13"/>
        <end position="29"/>
    </location>
</feature>